<feature type="domain" description="RNase H type-1" evidence="1">
    <location>
        <begin position="9"/>
        <end position="95"/>
    </location>
</feature>
<gene>
    <name evidence="2" type="ORF">ACH5RR_030481</name>
</gene>
<name>A0ABD2YY81_9GENT</name>
<reference evidence="2 3" key="1">
    <citation type="submission" date="2024-11" db="EMBL/GenBank/DDBJ databases">
        <title>A near-complete genome assembly of Cinchona calisaya.</title>
        <authorList>
            <person name="Lian D.C."/>
            <person name="Zhao X.W."/>
            <person name="Wei L."/>
        </authorList>
    </citation>
    <scope>NUCLEOTIDE SEQUENCE [LARGE SCALE GENOMIC DNA]</scope>
    <source>
        <tissue evidence="2">Nenye</tissue>
    </source>
</reference>
<dbReference type="InterPro" id="IPR002156">
    <property type="entry name" value="RNaseH_domain"/>
</dbReference>
<proteinExistence type="predicted"/>
<organism evidence="2 3">
    <name type="scientific">Cinchona calisaya</name>
    <dbReference type="NCBI Taxonomy" id="153742"/>
    <lineage>
        <taxon>Eukaryota</taxon>
        <taxon>Viridiplantae</taxon>
        <taxon>Streptophyta</taxon>
        <taxon>Embryophyta</taxon>
        <taxon>Tracheophyta</taxon>
        <taxon>Spermatophyta</taxon>
        <taxon>Magnoliopsida</taxon>
        <taxon>eudicotyledons</taxon>
        <taxon>Gunneridae</taxon>
        <taxon>Pentapetalae</taxon>
        <taxon>asterids</taxon>
        <taxon>lamiids</taxon>
        <taxon>Gentianales</taxon>
        <taxon>Rubiaceae</taxon>
        <taxon>Cinchonoideae</taxon>
        <taxon>Cinchoneae</taxon>
        <taxon>Cinchona</taxon>
    </lineage>
</organism>
<protein>
    <recommendedName>
        <fullName evidence="1">RNase H type-1 domain-containing protein</fullName>
    </recommendedName>
</protein>
<dbReference type="AlphaFoldDB" id="A0ABD2YY81"/>
<comment type="caution">
    <text evidence="2">The sequence shown here is derived from an EMBL/GenBank/DDBJ whole genome shotgun (WGS) entry which is preliminary data.</text>
</comment>
<dbReference type="Pfam" id="PF13456">
    <property type="entry name" value="RVT_3"/>
    <property type="match status" value="1"/>
</dbReference>
<dbReference type="Proteomes" id="UP001630127">
    <property type="component" value="Unassembled WGS sequence"/>
</dbReference>
<keyword evidence="3" id="KW-1185">Reference proteome</keyword>
<sequence>MKIWAERRESSNDPTLIEEKAIRTSLILAKDSGWDKVEIMPSNKEIVNKLRNKSTENVKLATLLEDIIYLSALFSGSSFSWKHEDSISKVVRLATFAVTLTSRLVRRIIFHIWLY</sequence>
<evidence type="ECO:0000259" key="1">
    <source>
        <dbReference type="Pfam" id="PF13456"/>
    </source>
</evidence>
<evidence type="ECO:0000313" key="2">
    <source>
        <dbReference type="EMBL" id="KAL3511080.1"/>
    </source>
</evidence>
<dbReference type="EMBL" id="JBJUIK010000012">
    <property type="protein sequence ID" value="KAL3511080.1"/>
    <property type="molecule type" value="Genomic_DNA"/>
</dbReference>
<accession>A0ABD2YY81</accession>
<evidence type="ECO:0000313" key="3">
    <source>
        <dbReference type="Proteomes" id="UP001630127"/>
    </source>
</evidence>